<dbReference type="EC" id="6.2.1.64" evidence="8 10"/>
<dbReference type="Proteomes" id="UP000076078">
    <property type="component" value="Unassembled WGS sequence"/>
</dbReference>
<evidence type="ECO:0000256" key="1">
    <source>
        <dbReference type="ARBA" id="ARBA00005032"/>
    </source>
</evidence>
<dbReference type="SMART" id="SM01181">
    <property type="entry name" value="E2_bind"/>
    <property type="match status" value="1"/>
</dbReference>
<gene>
    <name evidence="12" type="ORF">DLAC_03245</name>
</gene>
<dbReference type="CDD" id="cd01488">
    <property type="entry name" value="Uba3_RUB"/>
    <property type="match status" value="1"/>
</dbReference>
<dbReference type="Pfam" id="PF00899">
    <property type="entry name" value="ThiF"/>
    <property type="match status" value="1"/>
</dbReference>
<evidence type="ECO:0000256" key="2">
    <source>
        <dbReference type="ARBA" id="ARBA00006310"/>
    </source>
</evidence>
<dbReference type="Pfam" id="PF08825">
    <property type="entry name" value="E2_bind"/>
    <property type="match status" value="1"/>
</dbReference>
<dbReference type="PANTHER" id="PTHR10953:SF6">
    <property type="entry name" value="NEDD8-ACTIVATING ENZYME E1 CATALYTIC SUBUNIT"/>
    <property type="match status" value="1"/>
</dbReference>
<evidence type="ECO:0000313" key="12">
    <source>
        <dbReference type="EMBL" id="KYR00099.1"/>
    </source>
</evidence>
<dbReference type="InterPro" id="IPR023318">
    <property type="entry name" value="Ub_act_enz_dom_a_sf"/>
</dbReference>
<dbReference type="OrthoDB" id="10255449at2759"/>
<comment type="function">
    <text evidence="10">Catalytic subunit of the dimeric E1 enzyme, which activates NEDD8.</text>
</comment>
<dbReference type="Gene3D" id="3.10.290.20">
    <property type="entry name" value="Ubiquitin-like 2 activating enzyme e1b. Chain: B, domain 3"/>
    <property type="match status" value="1"/>
</dbReference>
<keyword evidence="13" id="KW-1185">Reference proteome</keyword>
<evidence type="ECO:0000256" key="10">
    <source>
        <dbReference type="RuleBase" id="RU368009"/>
    </source>
</evidence>
<comment type="similarity">
    <text evidence="2 10">Belongs to the ubiquitin-activating E1 family. UBA3 subfamily.</text>
</comment>
<dbReference type="InterPro" id="IPR045886">
    <property type="entry name" value="ThiF/MoeB/HesA"/>
</dbReference>
<comment type="pathway">
    <text evidence="1 10">Protein modification; protein neddylation.</text>
</comment>
<dbReference type="OMA" id="PYLENYM"/>
<organism evidence="12 13">
    <name type="scientific">Tieghemostelium lacteum</name>
    <name type="common">Slime mold</name>
    <name type="synonym">Dictyostelium lacteum</name>
    <dbReference type="NCBI Taxonomy" id="361077"/>
    <lineage>
        <taxon>Eukaryota</taxon>
        <taxon>Amoebozoa</taxon>
        <taxon>Evosea</taxon>
        <taxon>Eumycetozoa</taxon>
        <taxon>Dictyostelia</taxon>
        <taxon>Dictyosteliales</taxon>
        <taxon>Raperosteliaceae</taxon>
        <taxon>Tieghemostelium</taxon>
    </lineage>
</organism>
<evidence type="ECO:0000256" key="7">
    <source>
        <dbReference type="ARBA" id="ARBA00022840"/>
    </source>
</evidence>
<dbReference type="SUPFAM" id="SSF69572">
    <property type="entry name" value="Activating enzymes of the ubiquitin-like proteins"/>
    <property type="match status" value="1"/>
</dbReference>
<dbReference type="GO" id="GO:0045116">
    <property type="term" value="P:protein neddylation"/>
    <property type="evidence" value="ECO:0007669"/>
    <property type="project" value="UniProtKB-UniRule"/>
</dbReference>
<dbReference type="AlphaFoldDB" id="A0A152A1M3"/>
<dbReference type="GO" id="GO:0005737">
    <property type="term" value="C:cytoplasm"/>
    <property type="evidence" value="ECO:0007669"/>
    <property type="project" value="TreeGrafter"/>
</dbReference>
<evidence type="ECO:0000256" key="6">
    <source>
        <dbReference type="ARBA" id="ARBA00022786"/>
    </source>
</evidence>
<dbReference type="PANTHER" id="PTHR10953">
    <property type="entry name" value="UBIQUITIN-ACTIVATING ENZYME E1"/>
    <property type="match status" value="1"/>
</dbReference>
<evidence type="ECO:0000259" key="11">
    <source>
        <dbReference type="SMART" id="SM01181"/>
    </source>
</evidence>
<evidence type="ECO:0000256" key="5">
    <source>
        <dbReference type="ARBA" id="ARBA00022741"/>
    </source>
</evidence>
<dbReference type="EMBL" id="LODT01000016">
    <property type="protein sequence ID" value="KYR00099.1"/>
    <property type="molecule type" value="Genomic_DNA"/>
</dbReference>
<proteinExistence type="inferred from homology"/>
<dbReference type="GO" id="GO:0019781">
    <property type="term" value="F:NEDD8 activating enzyme activity"/>
    <property type="evidence" value="ECO:0007669"/>
    <property type="project" value="UniProtKB-UniRule"/>
</dbReference>
<dbReference type="InterPro" id="IPR030468">
    <property type="entry name" value="Uba3_N"/>
</dbReference>
<sequence length="440" mass="49006">MDTTNDLPNRWTDIGKMIKRNGPFASPDFVPDTKTTPTIMNGLQNDFKVLVIGAGGLGCEILKNLALSGFKNIDVIDMDTIDVSNLNRQFLFRRKDVGKSKAEVAAAFINSRITGCNVTPYKCRIQDKDDDYYRQFKVVIAGLDSIEARRWINGQLVNLVVCDDGNIDPETVIPLIDGGTEGFKGQARVILPKITSCFECSIDAFPPPTTYAVCTIANTPRLPEHCIQWALMFGLEDAKLPKPFDPKQFDNDNPLHMNWVFETAKKRAEDHNITGVTYKLTQGVSKNIIPAIASTNAIIAAACCNEAFKFCTDSSGFLNNYMMYNGLNGVYTYTFEYEQKEGCAVCGTNVSTFDISPSTTLEVFMEKLMEDPRFQFKKPSLRSNGRNLYMQGTVLNAATKPNLTKTLQELEVLDDDEITITDPALPGIACRIKVHYLQDN</sequence>
<keyword evidence="6 10" id="KW-0833">Ubl conjugation pathway</keyword>
<accession>A0A152A1M3</accession>
<dbReference type="InterPro" id="IPR000594">
    <property type="entry name" value="ThiF_NAD_FAD-bd"/>
</dbReference>
<evidence type="ECO:0000256" key="9">
    <source>
        <dbReference type="ARBA" id="ARBA00024626"/>
    </source>
</evidence>
<evidence type="ECO:0000256" key="3">
    <source>
        <dbReference type="ARBA" id="ARBA00015203"/>
    </source>
</evidence>
<protein>
    <recommendedName>
        <fullName evidence="3 10">NEDD8-activating enzyme E1 catalytic subunit</fullName>
        <ecNumber evidence="8 10">6.2.1.64</ecNumber>
    </recommendedName>
</protein>
<dbReference type="GO" id="GO:0005634">
    <property type="term" value="C:nucleus"/>
    <property type="evidence" value="ECO:0007669"/>
    <property type="project" value="TreeGrafter"/>
</dbReference>
<comment type="catalytic activity">
    <reaction evidence="9 10">
        <text>ATP + [NEDD8 protein] + [E1 NEDD8-activating enzyme]-L-cysteine = AMP + diphosphate + [E1 NEDD8-activating enzyme]-S-[NEDD8 protein]-yl-L-cysteine.</text>
        <dbReference type="EC" id="6.2.1.64"/>
    </reaction>
</comment>
<keyword evidence="7 10" id="KW-0067">ATP-binding</keyword>
<dbReference type="InterPro" id="IPR014929">
    <property type="entry name" value="E2-binding"/>
</dbReference>
<dbReference type="InParanoid" id="A0A152A1M3"/>
<dbReference type="Gene3D" id="3.40.50.720">
    <property type="entry name" value="NAD(P)-binding Rossmann-like Domain"/>
    <property type="match status" value="1"/>
</dbReference>
<dbReference type="FunCoup" id="A0A152A1M3">
    <property type="interactions" value="1227"/>
</dbReference>
<feature type="domain" description="E2 binding" evidence="11">
    <location>
        <begin position="353"/>
        <end position="437"/>
    </location>
</feature>
<dbReference type="STRING" id="361077.A0A152A1M3"/>
<dbReference type="InterPro" id="IPR035985">
    <property type="entry name" value="Ubiquitin-activating_enz"/>
</dbReference>
<dbReference type="FunFam" id="3.10.290.20:FF:000003">
    <property type="entry name" value="Ubiquitin-activating enzyme E1 C"/>
    <property type="match status" value="1"/>
</dbReference>
<dbReference type="UniPathway" id="UPA00885"/>
<evidence type="ECO:0000256" key="8">
    <source>
        <dbReference type="ARBA" id="ARBA00023624"/>
    </source>
</evidence>
<evidence type="ECO:0000313" key="13">
    <source>
        <dbReference type="Proteomes" id="UP000076078"/>
    </source>
</evidence>
<dbReference type="GO" id="GO:0005524">
    <property type="term" value="F:ATP binding"/>
    <property type="evidence" value="ECO:0007669"/>
    <property type="project" value="UniProtKB-UniRule"/>
</dbReference>
<comment type="caution">
    <text evidence="12">The sequence shown here is derived from an EMBL/GenBank/DDBJ whole genome shotgun (WGS) entry which is preliminary data.</text>
</comment>
<dbReference type="FunFam" id="1.10.10.520:FF:000001">
    <property type="entry name" value="NEDD8-activating enzyme E1 catalytic subunit"/>
    <property type="match status" value="1"/>
</dbReference>
<evidence type="ECO:0000256" key="4">
    <source>
        <dbReference type="ARBA" id="ARBA00022598"/>
    </source>
</evidence>
<keyword evidence="5 10" id="KW-0547">Nucleotide-binding</keyword>
<keyword evidence="4 10" id="KW-0436">Ligase</keyword>
<reference evidence="12 13" key="1">
    <citation type="submission" date="2015-12" db="EMBL/GenBank/DDBJ databases">
        <title>Dictyostelia acquired genes for synthesis and detection of signals that induce cell-type specialization by lateral gene transfer from prokaryotes.</title>
        <authorList>
            <person name="Gloeckner G."/>
            <person name="Schaap P."/>
        </authorList>
    </citation>
    <scope>NUCLEOTIDE SEQUENCE [LARGE SCALE GENOMIC DNA]</scope>
    <source>
        <strain evidence="12 13">TK</strain>
    </source>
</reference>
<name>A0A152A1M3_TIELA</name>
<dbReference type="Gene3D" id="1.10.10.520">
    <property type="entry name" value="Ubiquitin activating enzymes (Uba3). Chain: B, domain 2"/>
    <property type="match status" value="1"/>
</dbReference>